<evidence type="ECO:0000313" key="2">
    <source>
        <dbReference type="EMBL" id="OUR96718.1"/>
    </source>
</evidence>
<protein>
    <recommendedName>
        <fullName evidence="4">Secreted protein</fullName>
    </recommendedName>
</protein>
<accession>A0A1Y5F741</accession>
<feature type="chain" id="PRO_5013345793" description="Secreted protein" evidence="1">
    <location>
        <begin position="25"/>
        <end position="233"/>
    </location>
</feature>
<evidence type="ECO:0008006" key="4">
    <source>
        <dbReference type="Google" id="ProtNLM"/>
    </source>
</evidence>
<comment type="caution">
    <text evidence="2">The sequence shown here is derived from an EMBL/GenBank/DDBJ whole genome shotgun (WGS) entry which is preliminary data.</text>
</comment>
<dbReference type="EMBL" id="MAAO01000006">
    <property type="protein sequence ID" value="OUR96718.1"/>
    <property type="molecule type" value="Genomic_DNA"/>
</dbReference>
<sequence>MNRGMKKLIFLIPILLLLSASTFAYECEFKVEHLDSVRIQQGHFKQTDTCYISVATRKTLHMEYRSYLMTSRGKFLVFNSFGEGPSSQFTGAREFNFFGREKRISYQVLENEIVVNLSNGDQLLFDKESGEPLSLGRGIVELDPMLSRTNNGGIELPNYRGLVLDSGFKMGMSPSYYLSRKSTFRDQFNNQCTVVNREIFHKKGDETYWVYESDRDLYKYLQKRCPSLILEKN</sequence>
<reference evidence="3" key="1">
    <citation type="journal article" date="2017" name="Proc. Natl. Acad. Sci. U.S.A.">
        <title>Simulation of Deepwater Horizon oil plume reveals substrate specialization within a complex community of hydrocarbon-degraders.</title>
        <authorList>
            <person name="Hu P."/>
            <person name="Dubinsky E.A."/>
            <person name="Probst A.J."/>
            <person name="Wang J."/>
            <person name="Sieber C.M.K."/>
            <person name="Tom L.M."/>
            <person name="Gardinali P."/>
            <person name="Banfield J.F."/>
            <person name="Atlas R.M."/>
            <person name="Andersen G.L."/>
        </authorList>
    </citation>
    <scope>NUCLEOTIDE SEQUENCE [LARGE SCALE GENOMIC DNA]</scope>
</reference>
<gene>
    <name evidence="2" type="ORF">A9Q84_10270</name>
</gene>
<dbReference type="AlphaFoldDB" id="A0A1Y5F741"/>
<evidence type="ECO:0000313" key="3">
    <source>
        <dbReference type="Proteomes" id="UP000196531"/>
    </source>
</evidence>
<keyword evidence="1" id="KW-0732">Signal</keyword>
<proteinExistence type="predicted"/>
<name>A0A1Y5F741_9BACT</name>
<organism evidence="2 3">
    <name type="scientific">Halobacteriovorax marinus</name>
    <dbReference type="NCBI Taxonomy" id="97084"/>
    <lineage>
        <taxon>Bacteria</taxon>
        <taxon>Pseudomonadati</taxon>
        <taxon>Bdellovibrionota</taxon>
        <taxon>Bacteriovoracia</taxon>
        <taxon>Bacteriovoracales</taxon>
        <taxon>Halobacteriovoraceae</taxon>
        <taxon>Halobacteriovorax</taxon>
    </lineage>
</organism>
<evidence type="ECO:0000256" key="1">
    <source>
        <dbReference type="SAM" id="SignalP"/>
    </source>
</evidence>
<dbReference type="Proteomes" id="UP000196531">
    <property type="component" value="Unassembled WGS sequence"/>
</dbReference>
<feature type="signal peptide" evidence="1">
    <location>
        <begin position="1"/>
        <end position="24"/>
    </location>
</feature>